<dbReference type="PRINTS" id="PR00455">
    <property type="entry name" value="HTHTETR"/>
</dbReference>
<dbReference type="Pfam" id="PF00440">
    <property type="entry name" value="TetR_N"/>
    <property type="match status" value="1"/>
</dbReference>
<sequence>MLQPAANAERRDAADAILDAAEAVFADHGFAAATTRAIADLAKVNLALIHYYFRTKEQLFEAVFVRRSDEINDRRRRILAELFSGDSEPALEQILVALLRPTIEVGRMSNGGGFHYARMVVNVASGHDERSTRLTGMQYNGIAREFIDAIQKVMPGISREMAVWSYMHAINIAMPLMARNHRAAVLSDGLCRDDDLDAVIDNAVTFIAAGIRALAISHAVDEAGRLRSGNNSTPA</sequence>
<comment type="caution">
    <text evidence="4">The sequence shown here is derived from an EMBL/GenBank/DDBJ whole genome shotgun (WGS) entry which is preliminary data.</text>
</comment>
<evidence type="ECO:0000256" key="1">
    <source>
        <dbReference type="ARBA" id="ARBA00023125"/>
    </source>
</evidence>
<proteinExistence type="predicted"/>
<dbReference type="PROSITE" id="PS50977">
    <property type="entry name" value="HTH_TETR_2"/>
    <property type="match status" value="1"/>
</dbReference>
<evidence type="ECO:0000259" key="3">
    <source>
        <dbReference type="PROSITE" id="PS50977"/>
    </source>
</evidence>
<dbReference type="Gene3D" id="1.10.357.10">
    <property type="entry name" value="Tetracycline Repressor, domain 2"/>
    <property type="match status" value="1"/>
</dbReference>
<dbReference type="PANTHER" id="PTHR30055:SF235">
    <property type="entry name" value="TRANSCRIPTIONAL REGULATORY PROTEIN"/>
    <property type="match status" value="1"/>
</dbReference>
<dbReference type="SUPFAM" id="SSF46689">
    <property type="entry name" value="Homeodomain-like"/>
    <property type="match status" value="1"/>
</dbReference>
<protein>
    <submittedName>
        <fullName evidence="4">TetR/AcrR family transcriptional regulator</fullName>
    </submittedName>
</protein>
<dbReference type="InterPro" id="IPR023772">
    <property type="entry name" value="DNA-bd_HTH_TetR-type_CS"/>
</dbReference>
<organism evidence="4 5">
    <name type="scientific">Neoaquamicrobium sediminum</name>
    <dbReference type="NCBI Taxonomy" id="1849104"/>
    <lineage>
        <taxon>Bacteria</taxon>
        <taxon>Pseudomonadati</taxon>
        <taxon>Pseudomonadota</taxon>
        <taxon>Alphaproteobacteria</taxon>
        <taxon>Hyphomicrobiales</taxon>
        <taxon>Phyllobacteriaceae</taxon>
        <taxon>Neoaquamicrobium</taxon>
    </lineage>
</organism>
<feature type="domain" description="HTH tetR-type" evidence="3">
    <location>
        <begin position="11"/>
        <end position="71"/>
    </location>
</feature>
<feature type="DNA-binding region" description="H-T-H motif" evidence="2">
    <location>
        <begin position="34"/>
        <end position="53"/>
    </location>
</feature>
<keyword evidence="1 2" id="KW-0238">DNA-binding</keyword>
<dbReference type="Pfam" id="PF17939">
    <property type="entry name" value="TetR_C_30"/>
    <property type="match status" value="1"/>
</dbReference>
<accession>A0ABV3WVG1</accession>
<dbReference type="Proteomes" id="UP001559025">
    <property type="component" value="Unassembled WGS sequence"/>
</dbReference>
<dbReference type="InterPro" id="IPR036271">
    <property type="entry name" value="Tet_transcr_reg_TetR-rel_C_sf"/>
</dbReference>
<dbReference type="InterPro" id="IPR041586">
    <property type="entry name" value="PsrA_TetR_C"/>
</dbReference>
<dbReference type="InterPro" id="IPR009057">
    <property type="entry name" value="Homeodomain-like_sf"/>
</dbReference>
<dbReference type="PROSITE" id="PS01081">
    <property type="entry name" value="HTH_TETR_1"/>
    <property type="match status" value="1"/>
</dbReference>
<keyword evidence="5" id="KW-1185">Reference proteome</keyword>
<evidence type="ECO:0000313" key="5">
    <source>
        <dbReference type="Proteomes" id="UP001559025"/>
    </source>
</evidence>
<dbReference type="RefSeq" id="WP_368803661.1">
    <property type="nucleotide sequence ID" value="NZ_JAZHFV010000005.1"/>
</dbReference>
<gene>
    <name evidence="4" type="ORF">V1479_15185</name>
</gene>
<dbReference type="InterPro" id="IPR001647">
    <property type="entry name" value="HTH_TetR"/>
</dbReference>
<evidence type="ECO:0000256" key="2">
    <source>
        <dbReference type="PROSITE-ProRule" id="PRU00335"/>
    </source>
</evidence>
<reference evidence="4 5" key="1">
    <citation type="submission" date="2024-01" db="EMBL/GenBank/DDBJ databases">
        <title>New evidence supports the origin of RcGTA from prophage.</title>
        <authorList>
            <person name="Xu Y."/>
            <person name="Liu B."/>
            <person name="Chen F."/>
        </authorList>
    </citation>
    <scope>NUCLEOTIDE SEQUENCE [LARGE SCALE GENOMIC DNA]</scope>
    <source>
        <strain evidence="4 5">CBW1107-2</strain>
    </source>
</reference>
<dbReference type="EMBL" id="JAZHFV010000005">
    <property type="protein sequence ID" value="MEX4008656.1"/>
    <property type="molecule type" value="Genomic_DNA"/>
</dbReference>
<dbReference type="SUPFAM" id="SSF48498">
    <property type="entry name" value="Tetracyclin repressor-like, C-terminal domain"/>
    <property type="match status" value="1"/>
</dbReference>
<evidence type="ECO:0000313" key="4">
    <source>
        <dbReference type="EMBL" id="MEX4008656.1"/>
    </source>
</evidence>
<dbReference type="InterPro" id="IPR050109">
    <property type="entry name" value="HTH-type_TetR-like_transc_reg"/>
</dbReference>
<name>A0ABV3WVG1_9HYPH</name>
<dbReference type="PANTHER" id="PTHR30055">
    <property type="entry name" value="HTH-TYPE TRANSCRIPTIONAL REGULATOR RUTR"/>
    <property type="match status" value="1"/>
</dbReference>